<evidence type="ECO:0000313" key="4">
    <source>
        <dbReference type="EMBL" id="KAJ0963947.1"/>
    </source>
</evidence>
<accession>A0A9D5H5J7</accession>
<dbReference type="EMBL" id="JAGGNH010000009">
    <property type="protein sequence ID" value="KAJ0963947.1"/>
    <property type="molecule type" value="Genomic_DNA"/>
</dbReference>
<dbReference type="CDD" id="cd00028">
    <property type="entry name" value="B_lectin"/>
    <property type="match status" value="1"/>
</dbReference>
<dbReference type="InterPro" id="IPR001480">
    <property type="entry name" value="Bulb-type_lectin_dom"/>
</dbReference>
<proteinExistence type="predicted"/>
<dbReference type="SUPFAM" id="SSF51110">
    <property type="entry name" value="alpha-D-mannose-specific plant lectins"/>
    <property type="match status" value="1"/>
</dbReference>
<comment type="caution">
    <text evidence="4">The sequence shown here is derived from an EMBL/GenBank/DDBJ whole genome shotgun (WGS) entry which is preliminary data.</text>
</comment>
<dbReference type="OrthoDB" id="758731at2759"/>
<dbReference type="PROSITE" id="PS50927">
    <property type="entry name" value="BULB_LECTIN"/>
    <property type="match status" value="1"/>
</dbReference>
<dbReference type="SMART" id="SM00108">
    <property type="entry name" value="B_lectin"/>
    <property type="match status" value="1"/>
</dbReference>
<protein>
    <recommendedName>
        <fullName evidence="3">Bulb-type lectin domain-containing protein</fullName>
    </recommendedName>
</protein>
<feature type="chain" id="PRO_5039348936" description="Bulb-type lectin domain-containing protein" evidence="2">
    <location>
        <begin position="27"/>
        <end position="165"/>
    </location>
</feature>
<reference evidence="4" key="1">
    <citation type="submission" date="2021-03" db="EMBL/GenBank/DDBJ databases">
        <authorList>
            <person name="Li Z."/>
            <person name="Yang C."/>
        </authorList>
    </citation>
    <scope>NUCLEOTIDE SEQUENCE</scope>
    <source>
        <strain evidence="4">Dzin_1.0</strain>
        <tissue evidence="4">Leaf</tissue>
    </source>
</reference>
<dbReference type="Gene3D" id="2.90.10.10">
    <property type="entry name" value="Bulb-type lectin domain"/>
    <property type="match status" value="1"/>
</dbReference>
<dbReference type="AlphaFoldDB" id="A0A9D5H5J7"/>
<evidence type="ECO:0000256" key="2">
    <source>
        <dbReference type="SAM" id="SignalP"/>
    </source>
</evidence>
<keyword evidence="5" id="KW-1185">Reference proteome</keyword>
<evidence type="ECO:0000313" key="5">
    <source>
        <dbReference type="Proteomes" id="UP001085076"/>
    </source>
</evidence>
<keyword evidence="2" id="KW-0732">Signal</keyword>
<feature type="domain" description="Bulb-type lectin" evidence="3">
    <location>
        <begin position="28"/>
        <end position="137"/>
    </location>
</feature>
<feature type="region of interest" description="Disordered" evidence="1">
    <location>
        <begin position="141"/>
        <end position="165"/>
    </location>
</feature>
<evidence type="ECO:0000259" key="3">
    <source>
        <dbReference type="PROSITE" id="PS50927"/>
    </source>
</evidence>
<evidence type="ECO:0000256" key="1">
    <source>
        <dbReference type="SAM" id="MobiDB-lite"/>
    </source>
</evidence>
<sequence>MASPIKPKNLITTLTALCALALDARASHDMLFSGETLATGDYLENKPYKLMMQDDCNLVLYMNETKKLWSSGSDGKAQACQATLRDDGNLVVMSGQSAVWSSGSASQNPAEYRLVVQSDGNVAIYGPPIWSSLETQPVENNPVLGTHKRVSSKKKADKHISKVKV</sequence>
<organism evidence="4 5">
    <name type="scientific">Dioscorea zingiberensis</name>
    <dbReference type="NCBI Taxonomy" id="325984"/>
    <lineage>
        <taxon>Eukaryota</taxon>
        <taxon>Viridiplantae</taxon>
        <taxon>Streptophyta</taxon>
        <taxon>Embryophyta</taxon>
        <taxon>Tracheophyta</taxon>
        <taxon>Spermatophyta</taxon>
        <taxon>Magnoliopsida</taxon>
        <taxon>Liliopsida</taxon>
        <taxon>Dioscoreales</taxon>
        <taxon>Dioscoreaceae</taxon>
        <taxon>Dioscorea</taxon>
    </lineage>
</organism>
<name>A0A9D5H5J7_9LILI</name>
<feature type="compositionally biased region" description="Basic residues" evidence="1">
    <location>
        <begin position="146"/>
        <end position="165"/>
    </location>
</feature>
<gene>
    <name evidence="4" type="ORF">J5N97_029069</name>
</gene>
<dbReference type="GO" id="GO:0051707">
    <property type="term" value="P:response to other organism"/>
    <property type="evidence" value="ECO:0007669"/>
    <property type="project" value="UniProtKB-ARBA"/>
</dbReference>
<dbReference type="InterPro" id="IPR036426">
    <property type="entry name" value="Bulb-type_lectin_dom_sf"/>
</dbReference>
<dbReference type="Proteomes" id="UP001085076">
    <property type="component" value="Miscellaneous, Linkage group lg09"/>
</dbReference>
<feature type="signal peptide" evidence="2">
    <location>
        <begin position="1"/>
        <end position="26"/>
    </location>
</feature>
<reference evidence="4" key="2">
    <citation type="journal article" date="2022" name="Hortic Res">
        <title>The genome of Dioscorea zingiberensis sheds light on the biosynthesis, origin and evolution of the medicinally important diosgenin saponins.</title>
        <authorList>
            <person name="Li Y."/>
            <person name="Tan C."/>
            <person name="Li Z."/>
            <person name="Guo J."/>
            <person name="Li S."/>
            <person name="Chen X."/>
            <person name="Wang C."/>
            <person name="Dai X."/>
            <person name="Yang H."/>
            <person name="Song W."/>
            <person name="Hou L."/>
            <person name="Xu J."/>
            <person name="Tong Z."/>
            <person name="Xu A."/>
            <person name="Yuan X."/>
            <person name="Wang W."/>
            <person name="Yang Q."/>
            <person name="Chen L."/>
            <person name="Sun Z."/>
            <person name="Wang K."/>
            <person name="Pan B."/>
            <person name="Chen J."/>
            <person name="Bao Y."/>
            <person name="Liu F."/>
            <person name="Qi X."/>
            <person name="Gang D.R."/>
            <person name="Wen J."/>
            <person name="Li J."/>
        </authorList>
    </citation>
    <scope>NUCLEOTIDE SEQUENCE</scope>
    <source>
        <strain evidence="4">Dzin_1.0</strain>
    </source>
</reference>